<feature type="region of interest" description="Disordered" evidence="4">
    <location>
        <begin position="766"/>
        <end position="790"/>
    </location>
</feature>
<dbReference type="PROSITE" id="PS50110">
    <property type="entry name" value="RESPONSE_REGULATORY"/>
    <property type="match status" value="1"/>
</dbReference>
<gene>
    <name evidence="6" type="ORF">HETIRDRAFT_47010</name>
</gene>
<keyword evidence="1 3" id="KW-0597">Phosphoprotein</keyword>
<evidence type="ECO:0000256" key="1">
    <source>
        <dbReference type="ARBA" id="ARBA00022553"/>
    </source>
</evidence>
<feature type="region of interest" description="Disordered" evidence="4">
    <location>
        <begin position="806"/>
        <end position="853"/>
    </location>
</feature>
<dbReference type="PANTHER" id="PTHR45339:SF1">
    <property type="entry name" value="HYBRID SIGNAL TRANSDUCTION HISTIDINE KINASE J"/>
    <property type="match status" value="1"/>
</dbReference>
<dbReference type="HOGENOM" id="CLU_004854_0_0_1"/>
<evidence type="ECO:0000256" key="2">
    <source>
        <dbReference type="ARBA" id="ARBA00023012"/>
    </source>
</evidence>
<feature type="region of interest" description="Disordered" evidence="4">
    <location>
        <begin position="1032"/>
        <end position="1093"/>
    </location>
</feature>
<dbReference type="GeneID" id="20677329"/>
<feature type="domain" description="Response regulatory" evidence="5">
    <location>
        <begin position="860"/>
        <end position="1010"/>
    </location>
</feature>
<dbReference type="EMBL" id="KI925456">
    <property type="protein sequence ID" value="ETW84536.1"/>
    <property type="molecule type" value="Genomic_DNA"/>
</dbReference>
<evidence type="ECO:0000313" key="6">
    <source>
        <dbReference type="EMBL" id="ETW84536.1"/>
    </source>
</evidence>
<dbReference type="Pfam" id="PF00072">
    <property type="entry name" value="Response_reg"/>
    <property type="match status" value="1"/>
</dbReference>
<dbReference type="InterPro" id="IPR001789">
    <property type="entry name" value="Sig_transdc_resp-reg_receiver"/>
</dbReference>
<feature type="compositionally biased region" description="Basic and acidic residues" evidence="4">
    <location>
        <begin position="637"/>
        <end position="650"/>
    </location>
</feature>
<sequence length="1151" mass="122055">MDQAVPPSLPRLSRAFSVPLPSQIGYLKNPRRALLHSGTGPPTPILEDSPEVAQLHELSLELADHVQMVIQTLLQLSPPQVFDPAKEQFSACSLPIPTPSITAMFTSMKNLNYMSANMAAFNTTPTSSQNGEPSSCVRSPTVLSREYTTHDFDIGETLQSVGDTLSGLAADVGVDLVLFHGDLGMKHVAVKGDESGISYTLSHIVRQILATAHRGDSLEIGLFIVAPLSEVEVPTDATESASPISLSPDPTMPLVCTFTITHVFAPPPSPRIGYSGTRDQASPLRSEPFLRSNILLRLLRHTDAKFACEMSKTTAAGRSCKLSFTLERGSPAVVNPAVILSEDDPVLQSLPGFNIAGEPTLEELAQFVETLRGKKVSLYASSKGQFAQHLTSYLTAWGLDVSPISSESEGENMPDKSILSDSLADTSPPAPEASFGTAPTLDGLSEQSNGSILPTTSGASPAPSPPSFILIDDDVSVLREQLRNLLAEQQYPLHIGSRKRPSLAAHHRPRSSPQVVRAMGLGMTPMAPASRTASVIVHFTSLANFKLVKGVLQTVLAPNGSSAARMPEVIVIPKPAGPRRVLTALHTAATKPVVDPFFSPIATSPMSPGLHPPASFFPQTSSPKSPVGRPTSSPRSTSERSARSPKEHPVDGFGAAPPSPLGLSEGMDYFSEAAVKMGTSPSSGLVIQSPDGQPAGIFFHPRPKTRGSRIAAISAENAQFVTLGDGPYRRASDVDDLSKGRYQFLVPPGTSGAGLSRRSSKTAVTIDLGSPEGKDTHSGVTLKGKAPLDSPVPAHADMPQSMQSIITPLLSPSPTDLPRPPPAPRATARRLTLDSKAPTPAAAGTTKGKPGDSNIVPPISVLVVDDNPINQTILSTFMKKKRIKYDVAKNGEEAVQKWKSGRFHLILMDIQMPVMDGISATKEIRRLEKLNASQGYPSTPQSDGQRTPSEAPSSDSRMSTSPYRSSVIIVALTASSLQSDRVAALAAGCNDFLTKPVSLVWLNSKIIEWGSIKALQMWADIRPEVVKTISTGQTKQAENVARRLHVPEGRASPSASPSRSSSQTRTPAPAATHMPTSAPGPSILNPGKGHTRLKPLTVESPVVQSPLSASSEGESTFRSVSVYAYTHEPSFARSCALASIATLTPRAAGTF</sequence>
<feature type="compositionally biased region" description="Pro residues" evidence="4">
    <location>
        <begin position="815"/>
        <end position="824"/>
    </location>
</feature>
<accession>W4KHI3</accession>
<reference evidence="6 7" key="1">
    <citation type="journal article" date="2012" name="New Phytol.">
        <title>Insight into trade-off between wood decay and parasitism from the genome of a fungal forest pathogen.</title>
        <authorList>
            <person name="Olson A."/>
            <person name="Aerts A."/>
            <person name="Asiegbu F."/>
            <person name="Belbahri L."/>
            <person name="Bouzid O."/>
            <person name="Broberg A."/>
            <person name="Canback B."/>
            <person name="Coutinho P.M."/>
            <person name="Cullen D."/>
            <person name="Dalman K."/>
            <person name="Deflorio G."/>
            <person name="van Diepen L.T."/>
            <person name="Dunand C."/>
            <person name="Duplessis S."/>
            <person name="Durling M."/>
            <person name="Gonthier P."/>
            <person name="Grimwood J."/>
            <person name="Fossdal C.G."/>
            <person name="Hansson D."/>
            <person name="Henrissat B."/>
            <person name="Hietala A."/>
            <person name="Himmelstrand K."/>
            <person name="Hoffmeister D."/>
            <person name="Hogberg N."/>
            <person name="James T.Y."/>
            <person name="Karlsson M."/>
            <person name="Kohler A."/>
            <person name="Kues U."/>
            <person name="Lee Y.H."/>
            <person name="Lin Y.C."/>
            <person name="Lind M."/>
            <person name="Lindquist E."/>
            <person name="Lombard V."/>
            <person name="Lucas S."/>
            <person name="Lunden K."/>
            <person name="Morin E."/>
            <person name="Murat C."/>
            <person name="Park J."/>
            <person name="Raffaello T."/>
            <person name="Rouze P."/>
            <person name="Salamov A."/>
            <person name="Schmutz J."/>
            <person name="Solheim H."/>
            <person name="Stahlberg J."/>
            <person name="Velez H."/>
            <person name="de Vries R.P."/>
            <person name="Wiebenga A."/>
            <person name="Woodward S."/>
            <person name="Yakovlev I."/>
            <person name="Garbelotto M."/>
            <person name="Martin F."/>
            <person name="Grigoriev I.V."/>
            <person name="Stenlid J."/>
        </authorList>
    </citation>
    <scope>NUCLEOTIDE SEQUENCE [LARGE SCALE GENOMIC DNA]</scope>
    <source>
        <strain evidence="6 7">TC 32-1</strain>
    </source>
</reference>
<dbReference type="RefSeq" id="XP_009543198.1">
    <property type="nucleotide sequence ID" value="XM_009544903.1"/>
</dbReference>
<name>W4KHI3_HETIT</name>
<evidence type="ECO:0000313" key="7">
    <source>
        <dbReference type="Proteomes" id="UP000030671"/>
    </source>
</evidence>
<evidence type="ECO:0000256" key="4">
    <source>
        <dbReference type="SAM" id="MobiDB-lite"/>
    </source>
</evidence>
<dbReference type="STRING" id="747525.W4KHI3"/>
<feature type="compositionally biased region" description="Low complexity" evidence="4">
    <location>
        <begin position="1050"/>
        <end position="1062"/>
    </location>
</feature>
<evidence type="ECO:0000256" key="3">
    <source>
        <dbReference type="PROSITE-ProRule" id="PRU00169"/>
    </source>
</evidence>
<dbReference type="InterPro" id="IPR011006">
    <property type="entry name" value="CheY-like_superfamily"/>
</dbReference>
<feature type="region of interest" description="Disordered" evidence="4">
    <location>
        <begin position="609"/>
        <end position="658"/>
    </location>
</feature>
<dbReference type="SUPFAM" id="SSF52172">
    <property type="entry name" value="CheY-like"/>
    <property type="match status" value="1"/>
</dbReference>
<dbReference type="InParanoid" id="W4KHI3"/>
<dbReference type="KEGG" id="hir:HETIRDRAFT_47010"/>
<dbReference type="FunFam" id="3.40.50.2300:FF:000146">
    <property type="entry name" value="Putative two-component response regulator SSK1p"/>
    <property type="match status" value="1"/>
</dbReference>
<dbReference type="AlphaFoldDB" id="W4KHI3"/>
<feature type="compositionally biased region" description="Low complexity" evidence="4">
    <location>
        <begin position="825"/>
        <end position="848"/>
    </location>
</feature>
<feature type="modified residue" description="4-aspartylphosphate" evidence="3">
    <location>
        <position position="909"/>
    </location>
</feature>
<dbReference type="Gene3D" id="3.40.50.2300">
    <property type="match status" value="1"/>
</dbReference>
<feature type="region of interest" description="Disordered" evidence="4">
    <location>
        <begin position="932"/>
        <end position="960"/>
    </location>
</feature>
<keyword evidence="7" id="KW-1185">Reference proteome</keyword>
<evidence type="ECO:0000259" key="5">
    <source>
        <dbReference type="PROSITE" id="PS50110"/>
    </source>
</evidence>
<dbReference type="OrthoDB" id="21225at2759"/>
<dbReference type="PANTHER" id="PTHR45339">
    <property type="entry name" value="HYBRID SIGNAL TRANSDUCTION HISTIDINE KINASE J"/>
    <property type="match status" value="1"/>
</dbReference>
<organism evidence="6 7">
    <name type="scientific">Heterobasidion irregulare (strain TC 32-1)</name>
    <dbReference type="NCBI Taxonomy" id="747525"/>
    <lineage>
        <taxon>Eukaryota</taxon>
        <taxon>Fungi</taxon>
        <taxon>Dikarya</taxon>
        <taxon>Basidiomycota</taxon>
        <taxon>Agaricomycotina</taxon>
        <taxon>Agaricomycetes</taxon>
        <taxon>Russulales</taxon>
        <taxon>Bondarzewiaceae</taxon>
        <taxon>Heterobasidion</taxon>
        <taxon>Heterobasidion annosum species complex</taxon>
    </lineage>
</organism>
<protein>
    <recommendedName>
        <fullName evidence="5">Response regulatory domain-containing protein</fullName>
    </recommendedName>
</protein>
<dbReference type="eggNOG" id="KOG0519">
    <property type="taxonomic scope" value="Eukaryota"/>
</dbReference>
<dbReference type="Proteomes" id="UP000030671">
    <property type="component" value="Unassembled WGS sequence"/>
</dbReference>
<dbReference type="GO" id="GO:0000156">
    <property type="term" value="F:phosphorelay response regulator activity"/>
    <property type="evidence" value="ECO:0007669"/>
    <property type="project" value="UniProtKB-ARBA"/>
</dbReference>
<dbReference type="SMART" id="SM00448">
    <property type="entry name" value="REC"/>
    <property type="match status" value="1"/>
</dbReference>
<dbReference type="CDD" id="cd17546">
    <property type="entry name" value="REC_hyHK_CKI1_RcsC-like"/>
    <property type="match status" value="1"/>
</dbReference>
<feature type="compositionally biased region" description="Low complexity" evidence="4">
    <location>
        <begin position="625"/>
        <end position="636"/>
    </location>
</feature>
<feature type="region of interest" description="Disordered" evidence="4">
    <location>
        <begin position="405"/>
        <end position="465"/>
    </location>
</feature>
<proteinExistence type="predicted"/>
<keyword evidence="2" id="KW-0902">Two-component regulatory system</keyword>